<name>A0A0N0PFS3_PAPMA</name>
<dbReference type="Proteomes" id="UP000053240">
    <property type="component" value="Unassembled WGS sequence"/>
</dbReference>
<dbReference type="AlphaFoldDB" id="A0A0N0PFS3"/>
<evidence type="ECO:0000313" key="1">
    <source>
        <dbReference type="EMBL" id="KPJ21192.1"/>
    </source>
</evidence>
<sequence length="76" mass="8996">MGRGAVKMHFAYLWIYVRGELNKHVKVLKQNYATKIQKKGRSPSSSMFLDYRTITVSFRGIEQKYKLRGRKLKVCR</sequence>
<accession>A0A0N0PFS3</accession>
<protein>
    <submittedName>
        <fullName evidence="1">Uncharacterized protein</fullName>
    </submittedName>
</protein>
<gene>
    <name evidence="1" type="ORF">RR48_00117</name>
</gene>
<dbReference type="EMBL" id="LADJ01028774">
    <property type="protein sequence ID" value="KPJ21192.1"/>
    <property type="molecule type" value="Genomic_DNA"/>
</dbReference>
<comment type="caution">
    <text evidence="1">The sequence shown here is derived from an EMBL/GenBank/DDBJ whole genome shotgun (WGS) entry which is preliminary data.</text>
</comment>
<dbReference type="InParanoid" id="A0A0N0PFS3"/>
<organism evidence="1 2">
    <name type="scientific">Papilio machaon</name>
    <name type="common">Old World swallowtail butterfly</name>
    <dbReference type="NCBI Taxonomy" id="76193"/>
    <lineage>
        <taxon>Eukaryota</taxon>
        <taxon>Metazoa</taxon>
        <taxon>Ecdysozoa</taxon>
        <taxon>Arthropoda</taxon>
        <taxon>Hexapoda</taxon>
        <taxon>Insecta</taxon>
        <taxon>Pterygota</taxon>
        <taxon>Neoptera</taxon>
        <taxon>Endopterygota</taxon>
        <taxon>Lepidoptera</taxon>
        <taxon>Glossata</taxon>
        <taxon>Ditrysia</taxon>
        <taxon>Papilionoidea</taxon>
        <taxon>Papilionidae</taxon>
        <taxon>Papilioninae</taxon>
        <taxon>Papilio</taxon>
    </lineage>
</organism>
<proteinExistence type="predicted"/>
<reference evidence="1 2" key="1">
    <citation type="journal article" date="2015" name="Nat. Commun.">
        <title>Outbred genome sequencing and CRISPR/Cas9 gene editing in butterflies.</title>
        <authorList>
            <person name="Li X."/>
            <person name="Fan D."/>
            <person name="Zhang W."/>
            <person name="Liu G."/>
            <person name="Zhang L."/>
            <person name="Zhao L."/>
            <person name="Fang X."/>
            <person name="Chen L."/>
            <person name="Dong Y."/>
            <person name="Chen Y."/>
            <person name="Ding Y."/>
            <person name="Zhao R."/>
            <person name="Feng M."/>
            <person name="Zhu Y."/>
            <person name="Feng Y."/>
            <person name="Jiang X."/>
            <person name="Zhu D."/>
            <person name="Xiang H."/>
            <person name="Feng X."/>
            <person name="Li S."/>
            <person name="Wang J."/>
            <person name="Zhang G."/>
            <person name="Kronforst M.R."/>
            <person name="Wang W."/>
        </authorList>
    </citation>
    <scope>NUCLEOTIDE SEQUENCE [LARGE SCALE GENOMIC DNA]</scope>
    <source>
        <strain evidence="1">Ya'a_city_454_Pm</strain>
        <tissue evidence="1">Whole body</tissue>
    </source>
</reference>
<keyword evidence="2" id="KW-1185">Reference proteome</keyword>
<evidence type="ECO:0000313" key="2">
    <source>
        <dbReference type="Proteomes" id="UP000053240"/>
    </source>
</evidence>